<dbReference type="Pfam" id="PF01925">
    <property type="entry name" value="TauE"/>
    <property type="match status" value="1"/>
</dbReference>
<evidence type="ECO:0000313" key="10">
    <source>
        <dbReference type="EMBL" id="PAT10135.1"/>
    </source>
</evidence>
<comment type="caution">
    <text evidence="9">The sequence shown here is derived from an EMBL/GenBank/DDBJ whole genome shotgun (WGS) entry which is preliminary data.</text>
</comment>
<gene>
    <name evidence="9" type="ORF">CIG21_08155</name>
    <name evidence="10" type="ORF">CKJ80_07270</name>
</gene>
<evidence type="ECO:0000256" key="2">
    <source>
        <dbReference type="ARBA" id="ARBA00009142"/>
    </source>
</evidence>
<dbReference type="InterPro" id="IPR052017">
    <property type="entry name" value="TSUP"/>
</dbReference>
<proteinExistence type="inferred from homology"/>
<feature type="transmembrane region" description="Helical" evidence="8">
    <location>
        <begin position="193"/>
        <end position="211"/>
    </location>
</feature>
<organism evidence="9 11">
    <name type="scientific">Corynebacterium hadale</name>
    <dbReference type="NCBI Taxonomy" id="2026255"/>
    <lineage>
        <taxon>Bacteria</taxon>
        <taxon>Bacillati</taxon>
        <taxon>Actinomycetota</taxon>
        <taxon>Actinomycetes</taxon>
        <taxon>Mycobacteriales</taxon>
        <taxon>Corynebacteriaceae</taxon>
        <taxon>Corynebacterium</taxon>
    </lineage>
</organism>
<evidence type="ECO:0000256" key="8">
    <source>
        <dbReference type="RuleBase" id="RU363041"/>
    </source>
</evidence>
<evidence type="ECO:0000256" key="4">
    <source>
        <dbReference type="ARBA" id="ARBA00022475"/>
    </source>
</evidence>
<keyword evidence="6 8" id="KW-1133">Transmembrane helix</keyword>
<reference evidence="9 11" key="2">
    <citation type="submission" date="2017-08" db="EMBL/GenBank/DDBJ databases">
        <authorList>
            <person name="de Groot N.N."/>
        </authorList>
    </citation>
    <scope>NUCLEOTIDE SEQUENCE [LARGE SCALE GENOMIC DNA]</scope>
    <source>
        <strain evidence="9 11">NBT06-6</strain>
    </source>
</reference>
<reference evidence="10 12" key="1">
    <citation type="submission" date="2017-08" db="EMBL/GenBank/DDBJ databases">
        <title>Whole genome sequences of 6 clinical strains closest to Corynebacterium imitans.</title>
        <authorList>
            <person name="Bernier A.-M."/>
            <person name="Burdz T."/>
            <person name="Bernard K."/>
        </authorList>
    </citation>
    <scope>NUCLEOTIDE SEQUENCE [LARGE SCALE GENOMIC DNA]</scope>
    <source>
        <strain evidence="10 12">NML92-0415</strain>
    </source>
</reference>
<dbReference type="EMBL" id="NQMQ01000017">
    <property type="protein sequence ID" value="PAJ69270.1"/>
    <property type="molecule type" value="Genomic_DNA"/>
</dbReference>
<feature type="transmembrane region" description="Helical" evidence="8">
    <location>
        <begin position="73"/>
        <end position="93"/>
    </location>
</feature>
<keyword evidence="7 8" id="KW-0472">Membrane</keyword>
<dbReference type="EMBL" id="NSGP01000009">
    <property type="protein sequence ID" value="PAT10135.1"/>
    <property type="molecule type" value="Genomic_DNA"/>
</dbReference>
<feature type="transmembrane region" description="Helical" evidence="8">
    <location>
        <begin position="247"/>
        <end position="264"/>
    </location>
</feature>
<dbReference type="GO" id="GO:0005886">
    <property type="term" value="C:plasma membrane"/>
    <property type="evidence" value="ECO:0007669"/>
    <property type="project" value="UniProtKB-SubCell"/>
</dbReference>
<dbReference type="RefSeq" id="WP_095277931.1">
    <property type="nucleotide sequence ID" value="NZ_CP047655.1"/>
</dbReference>
<dbReference type="InterPro" id="IPR002781">
    <property type="entry name" value="TM_pro_TauE-like"/>
</dbReference>
<evidence type="ECO:0000313" key="9">
    <source>
        <dbReference type="EMBL" id="PAJ69270.1"/>
    </source>
</evidence>
<evidence type="ECO:0000256" key="6">
    <source>
        <dbReference type="ARBA" id="ARBA00022989"/>
    </source>
</evidence>
<feature type="transmembrane region" description="Helical" evidence="8">
    <location>
        <begin position="100"/>
        <end position="117"/>
    </location>
</feature>
<comment type="similarity">
    <text evidence="2 8">Belongs to the 4-toluene sulfonate uptake permease (TSUP) (TC 2.A.102) family.</text>
</comment>
<name>A0A269PCK9_9CORY</name>
<dbReference type="Proteomes" id="UP000215771">
    <property type="component" value="Unassembled WGS sequence"/>
</dbReference>
<keyword evidence="3" id="KW-0813">Transport</keyword>
<keyword evidence="5 8" id="KW-0812">Transmembrane</keyword>
<dbReference type="PANTHER" id="PTHR30269:SF0">
    <property type="entry name" value="MEMBRANE TRANSPORTER PROTEIN YFCA-RELATED"/>
    <property type="match status" value="1"/>
</dbReference>
<dbReference type="PANTHER" id="PTHR30269">
    <property type="entry name" value="TRANSMEMBRANE PROTEIN YFCA"/>
    <property type="match status" value="1"/>
</dbReference>
<sequence length="265" mass="27351">MEPLSALLLFVMAMMAGAINSAVGSGSLLTLPVLMALGLPPGVAVRTNTTGMVFASFGSVLGYRKEIKRELPYLGPMIVVTILASGTGSLLLLSSPSSTLDFVVPVLIVVALLMVIFQPKLTAWLGQRAAAGAPGEPGGAVGQAWKRPQLIAPMGAAAVYGGYFTAAQGILYMAIMSVATGRSLKDVNPVKNFLSLFVNITAALVYLVAWAFFGAEIVWLGVLIVAAGGLIGGVGGSQIAKRLPNSVLRGIIVVVALVALVRQFV</sequence>
<evidence type="ECO:0000256" key="5">
    <source>
        <dbReference type="ARBA" id="ARBA00022692"/>
    </source>
</evidence>
<protein>
    <recommendedName>
        <fullName evidence="8">Probable membrane transporter protein</fullName>
    </recommendedName>
</protein>
<dbReference type="Proteomes" id="UP000218041">
    <property type="component" value="Unassembled WGS sequence"/>
</dbReference>
<feature type="transmembrane region" description="Helical" evidence="8">
    <location>
        <begin position="157"/>
        <end position="181"/>
    </location>
</feature>
<evidence type="ECO:0000313" key="12">
    <source>
        <dbReference type="Proteomes" id="UP000218041"/>
    </source>
</evidence>
<feature type="transmembrane region" description="Helical" evidence="8">
    <location>
        <begin position="217"/>
        <end position="235"/>
    </location>
</feature>
<evidence type="ECO:0000313" key="11">
    <source>
        <dbReference type="Proteomes" id="UP000215771"/>
    </source>
</evidence>
<accession>A0A269PCK9</accession>
<evidence type="ECO:0000256" key="7">
    <source>
        <dbReference type="ARBA" id="ARBA00023136"/>
    </source>
</evidence>
<evidence type="ECO:0000256" key="3">
    <source>
        <dbReference type="ARBA" id="ARBA00022448"/>
    </source>
</evidence>
<evidence type="ECO:0000256" key="1">
    <source>
        <dbReference type="ARBA" id="ARBA00004651"/>
    </source>
</evidence>
<keyword evidence="4 8" id="KW-1003">Cell membrane</keyword>
<dbReference type="AlphaFoldDB" id="A0A269PCK9"/>
<comment type="subcellular location">
    <subcellularLocation>
        <location evidence="1 8">Cell membrane</location>
        <topology evidence="1 8">Multi-pass membrane protein</topology>
    </subcellularLocation>
</comment>